<reference evidence="2" key="1">
    <citation type="submission" date="2024-01" db="EMBL/GenBank/DDBJ databases">
        <authorList>
            <person name="Webb A."/>
        </authorList>
    </citation>
    <scope>NUCLEOTIDE SEQUENCE</scope>
    <source>
        <strain evidence="2">Pm1</strain>
    </source>
</reference>
<dbReference type="EMBL" id="CAKLBY020000030">
    <property type="protein sequence ID" value="CAK7905768.1"/>
    <property type="molecule type" value="Genomic_DNA"/>
</dbReference>
<name>A0AAV1T712_9STRA</name>
<accession>A0AAV1T712</accession>
<organism evidence="2 3">
    <name type="scientific">Peronospora matthiolae</name>
    <dbReference type="NCBI Taxonomy" id="2874970"/>
    <lineage>
        <taxon>Eukaryota</taxon>
        <taxon>Sar</taxon>
        <taxon>Stramenopiles</taxon>
        <taxon>Oomycota</taxon>
        <taxon>Peronosporomycetes</taxon>
        <taxon>Peronosporales</taxon>
        <taxon>Peronosporaceae</taxon>
        <taxon>Peronospora</taxon>
    </lineage>
</organism>
<sequence>MSVELSDDGGHRLNQEKAIGDLMRSNGLTDDYSSLTPIGKHVKDERPSDAELLGSVNAPPGPTVHELQSLVNLLLWVARCTRPDNAFAVHMATRQTHAPRVLNWSLEKRIARYLKKSATLKTTIKAFPR</sequence>
<comment type="caution">
    <text evidence="2">The sequence shown here is derived from an EMBL/GenBank/DDBJ whole genome shotgun (WGS) entry which is preliminary data.</text>
</comment>
<dbReference type="Proteomes" id="UP001162060">
    <property type="component" value="Unassembled WGS sequence"/>
</dbReference>
<protein>
    <submittedName>
        <fullName evidence="2">Uncharacterized protein</fullName>
    </submittedName>
</protein>
<evidence type="ECO:0000313" key="3">
    <source>
        <dbReference type="Proteomes" id="UP001162060"/>
    </source>
</evidence>
<dbReference type="AlphaFoldDB" id="A0AAV1T712"/>
<gene>
    <name evidence="2" type="ORF">PM001_LOCUS3175</name>
</gene>
<evidence type="ECO:0000313" key="2">
    <source>
        <dbReference type="EMBL" id="CAK7905768.1"/>
    </source>
</evidence>
<evidence type="ECO:0000256" key="1">
    <source>
        <dbReference type="SAM" id="MobiDB-lite"/>
    </source>
</evidence>
<proteinExistence type="predicted"/>
<feature type="region of interest" description="Disordered" evidence="1">
    <location>
        <begin position="34"/>
        <end position="59"/>
    </location>
</feature>